<keyword evidence="2" id="KW-0560">Oxidoreductase</keyword>
<name>A0ABV6JS45_9PROT</name>
<gene>
    <name evidence="4" type="ORF">ACFFGY_09825</name>
</gene>
<evidence type="ECO:0000256" key="2">
    <source>
        <dbReference type="ARBA" id="ARBA00023002"/>
    </source>
</evidence>
<evidence type="ECO:0000313" key="5">
    <source>
        <dbReference type="Proteomes" id="UP001589865"/>
    </source>
</evidence>
<dbReference type="Proteomes" id="UP001589865">
    <property type="component" value="Unassembled WGS sequence"/>
</dbReference>
<comment type="similarity">
    <text evidence="1 3">Belongs to the short-chain dehydrogenases/reductases (SDR) family.</text>
</comment>
<sequence length="231" mass="25297">MLEARGRVALVTGASRGIGRAVVEQLLNSGFTVSAGVRRPETLEARPGLEAHRYDAEDADSARRWVAAAAERHGRIDALVNAAGVNTMATLHDEDDEALDQLWRVNVKGPRRLIQLAWPHLVAAGHGRVVNLASMSGKRVRNRNLGYAMSKFALVAMTHEVRREGWDHGIRATAVCPSFVATEMTGHVTSVPRERMTQPADLARLIETCLLLPDEAVVAELLVNCRLEDML</sequence>
<evidence type="ECO:0000313" key="4">
    <source>
        <dbReference type="EMBL" id="MFC0408546.1"/>
    </source>
</evidence>
<keyword evidence="5" id="KW-1185">Reference proteome</keyword>
<dbReference type="InterPro" id="IPR020904">
    <property type="entry name" value="Sc_DH/Rdtase_CS"/>
</dbReference>
<reference evidence="4 5" key="1">
    <citation type="submission" date="2024-09" db="EMBL/GenBank/DDBJ databases">
        <authorList>
            <person name="Sun Q."/>
            <person name="Mori K."/>
        </authorList>
    </citation>
    <scope>NUCLEOTIDE SEQUENCE [LARGE SCALE GENOMIC DNA]</scope>
    <source>
        <strain evidence="4 5">TBRC 5777</strain>
    </source>
</reference>
<dbReference type="Gene3D" id="3.40.50.720">
    <property type="entry name" value="NAD(P)-binding Rossmann-like Domain"/>
    <property type="match status" value="1"/>
</dbReference>
<proteinExistence type="inferred from homology"/>
<dbReference type="PANTHER" id="PTHR43391:SF86">
    <property type="entry name" value="SHORT-CHAIN DEHYDROGENASE_REDUCTASE FAMILY PROTEIN"/>
    <property type="match status" value="1"/>
</dbReference>
<dbReference type="InterPro" id="IPR036291">
    <property type="entry name" value="NAD(P)-bd_dom_sf"/>
</dbReference>
<dbReference type="SUPFAM" id="SSF51735">
    <property type="entry name" value="NAD(P)-binding Rossmann-fold domains"/>
    <property type="match status" value="1"/>
</dbReference>
<dbReference type="PRINTS" id="PR00080">
    <property type="entry name" value="SDRFAMILY"/>
</dbReference>
<protein>
    <submittedName>
        <fullName evidence="4">SDR family NAD(P)-dependent oxidoreductase</fullName>
    </submittedName>
</protein>
<evidence type="ECO:0000256" key="3">
    <source>
        <dbReference type="RuleBase" id="RU000363"/>
    </source>
</evidence>
<dbReference type="PROSITE" id="PS00061">
    <property type="entry name" value="ADH_SHORT"/>
    <property type="match status" value="1"/>
</dbReference>
<organism evidence="4 5">
    <name type="scientific">Roseomonas elaeocarpi</name>
    <dbReference type="NCBI Taxonomy" id="907779"/>
    <lineage>
        <taxon>Bacteria</taxon>
        <taxon>Pseudomonadati</taxon>
        <taxon>Pseudomonadota</taxon>
        <taxon>Alphaproteobacteria</taxon>
        <taxon>Acetobacterales</taxon>
        <taxon>Roseomonadaceae</taxon>
        <taxon>Roseomonas</taxon>
    </lineage>
</organism>
<dbReference type="PANTHER" id="PTHR43391">
    <property type="entry name" value="RETINOL DEHYDROGENASE-RELATED"/>
    <property type="match status" value="1"/>
</dbReference>
<dbReference type="EMBL" id="JBHLUN010000006">
    <property type="protein sequence ID" value="MFC0408546.1"/>
    <property type="molecule type" value="Genomic_DNA"/>
</dbReference>
<dbReference type="RefSeq" id="WP_377044297.1">
    <property type="nucleotide sequence ID" value="NZ_JBHLUN010000006.1"/>
</dbReference>
<comment type="caution">
    <text evidence="4">The sequence shown here is derived from an EMBL/GenBank/DDBJ whole genome shotgun (WGS) entry which is preliminary data.</text>
</comment>
<accession>A0ABV6JS45</accession>
<dbReference type="PRINTS" id="PR00081">
    <property type="entry name" value="GDHRDH"/>
</dbReference>
<dbReference type="Pfam" id="PF00106">
    <property type="entry name" value="adh_short"/>
    <property type="match status" value="1"/>
</dbReference>
<dbReference type="InterPro" id="IPR002347">
    <property type="entry name" value="SDR_fam"/>
</dbReference>
<evidence type="ECO:0000256" key="1">
    <source>
        <dbReference type="ARBA" id="ARBA00006484"/>
    </source>
</evidence>